<feature type="signal peptide" evidence="1">
    <location>
        <begin position="1"/>
        <end position="21"/>
    </location>
</feature>
<dbReference type="Pfam" id="PF19404">
    <property type="entry name" value="DUF5977"/>
    <property type="match status" value="1"/>
</dbReference>
<evidence type="ECO:0000256" key="1">
    <source>
        <dbReference type="SAM" id="SignalP"/>
    </source>
</evidence>
<dbReference type="InterPro" id="IPR046020">
    <property type="entry name" value="DUF5977"/>
</dbReference>
<gene>
    <name evidence="3" type="ORF">J2T04_003892</name>
</gene>
<sequence length="1231" mass="136512">MKKLKRLIFLISISSAITAFGQTNNPLIQNAVNSIAVQSPNAAALFRYSETPVSLYTGVPDILIPIYTIKEGDIEVPISISYHAGGIKVNDEASSVGLGWSLNAGGRVSQIMAGGNDFAYRGYYYNSNISVAPMASVSEGCIVNPDLNVTSQTSSFYTTNIGISDNGGKVYYKTDLQPDLFLINLPGKTYKAYLDRAKTVQTDYPKFLIVGQENINFKLIPSSGYVPNQNGNNFNVINEIGTTYFFDGAQEVSTPLTGTYITGASKYLTKIKDLSGKEVKFSYLPISHSDRLSGCKNTRIDNTMYYTIGYTAKGGITICNKQTIDESYIEKIEFTNGKIEFVWSDREDINNSKKISSIKIYNTYKLIKQFDFNYDYLIATDNLSTSSIASWLGAPNNKIFTHRLRLLSVTESVTNQKHSFEYNSTNLPNKLSFSLDFWGYFNGQNNSDTYIPDPTKYLKGHVFNITSFDNDATGYSYTDGGLTAGGQPQNDIMTINWAINNKHYLADRRASLQSLAGILTSITYPTGGKTEFEYEPNTFSNYPLQSLMNNINPGIENNYSSGGGVRIKSIKTKENPGEAPMIKNYIYDELTNNGTKITSNGILAELPKYYEIENRCFRIFDIGSSWPVEPNPDCGMAWVPGAQKPFKISIYEGIPSQGMSTLPQGNAVGYSKVTEQVIGKGKTESYFYNTFQKSCINLTSKGGLQFLENGNLIKSINYDNNNQLINEKVYNYKSNFNDNLNTYFLEGRILDFSGLYMDGVGGSPANINAGLIHNYTISMYKSLLESTNTKEYFPAGSNNYVETKTLTTYNNKYQPSIQKTTYPDTSFTETKYNYALEKGNQLLISKNMVGIPLETLVTQTNNGIVKTLLKTETVYPTSLPDSQIGNFILPKSIKSYDLSNSSTAFTEVTLDKYDTKGNLQQYTTKEGIPTTIIWGYSKSQPIAKIAGAKISDIAQSLIDNIVNASDNDAQLSTDASEQLLISALDLFRNNAALSAYQITTYSYDPLIGVKSITPSSGIREYYKYDMTNRLEKIVDINNKILKEFKYRYATIASTNYSNEEKSETFTRTNCTGNGIGGTYTYIVPAGTYTDVSILAANQKALDDININGQNMANQNGPCFFPVSCSFTFSSVIGNPQFSNNSTTTVNGTVYFKVYFSGYGIWQNWANGVNIGKVGPECVPSVNRTITYNESSFNRKWSIFIDTTGNCTATLISGTVDASSTNPLNFLFEYQK</sequence>
<comment type="caution">
    <text evidence="3">The sequence shown here is derived from an EMBL/GenBank/DDBJ whole genome shotgun (WGS) entry which is preliminary data.</text>
</comment>
<dbReference type="Proteomes" id="UP001235513">
    <property type="component" value="Unassembled WGS sequence"/>
</dbReference>
<name>A0ABT9SRA1_9FLAO</name>
<dbReference type="RefSeq" id="WP_306846216.1">
    <property type="nucleotide sequence ID" value="NZ_JAUSRL010000009.1"/>
</dbReference>
<reference evidence="3 4" key="1">
    <citation type="submission" date="2023-07" db="EMBL/GenBank/DDBJ databases">
        <title>Sorghum-associated microbial communities from plants grown in Nebraska, USA.</title>
        <authorList>
            <person name="Schachtman D."/>
        </authorList>
    </citation>
    <scope>NUCLEOTIDE SEQUENCE [LARGE SCALE GENOMIC DNA]</scope>
    <source>
        <strain evidence="3 4">CC351</strain>
    </source>
</reference>
<feature type="domain" description="DUF5977" evidence="2">
    <location>
        <begin position="1056"/>
        <end position="1118"/>
    </location>
</feature>
<dbReference type="EMBL" id="JAUSRL010000009">
    <property type="protein sequence ID" value="MDP9961964.1"/>
    <property type="molecule type" value="Genomic_DNA"/>
</dbReference>
<feature type="chain" id="PRO_5045605991" description="DUF5977 domain-containing protein" evidence="1">
    <location>
        <begin position="22"/>
        <end position="1231"/>
    </location>
</feature>
<keyword evidence="4" id="KW-1185">Reference proteome</keyword>
<proteinExistence type="predicted"/>
<evidence type="ECO:0000259" key="2">
    <source>
        <dbReference type="Pfam" id="PF19404"/>
    </source>
</evidence>
<accession>A0ABT9SRA1</accession>
<keyword evidence="1" id="KW-0732">Signal</keyword>
<organism evidence="3 4">
    <name type="scientific">Chryseobacterium lathyri</name>
    <dbReference type="NCBI Taxonomy" id="395933"/>
    <lineage>
        <taxon>Bacteria</taxon>
        <taxon>Pseudomonadati</taxon>
        <taxon>Bacteroidota</taxon>
        <taxon>Flavobacteriia</taxon>
        <taxon>Flavobacteriales</taxon>
        <taxon>Weeksellaceae</taxon>
        <taxon>Chryseobacterium group</taxon>
        <taxon>Chryseobacterium</taxon>
    </lineage>
</organism>
<protein>
    <recommendedName>
        <fullName evidence="2">DUF5977 domain-containing protein</fullName>
    </recommendedName>
</protein>
<evidence type="ECO:0000313" key="4">
    <source>
        <dbReference type="Proteomes" id="UP001235513"/>
    </source>
</evidence>
<evidence type="ECO:0000313" key="3">
    <source>
        <dbReference type="EMBL" id="MDP9961964.1"/>
    </source>
</evidence>